<evidence type="ECO:0000313" key="2">
    <source>
        <dbReference type="Proteomes" id="UP000005239"/>
    </source>
</evidence>
<gene>
    <name evidence="1" type="primary">WBGene00112686</name>
</gene>
<sequence length="306" mass="34871">MLSTGSRQMIDDFVKWLPWAEVIFAGPACVICAFLFIILIFIPLPSGCKCFVYLNTAALLSIAVCQVLIAEWTSHNNRQIGPTELFYFPLIFAHQFVYFMSTASLFYLTCERLYLCYHPTFYEKHKLKLVPCLIGAVFLETLLVIPLTVMLQYEGTQHIATLIVSLLDLTTLTLLLTCYRQSQHYYRTQFAKVNLNVRYQVKEVMELTRVLIPIGCVSLLLKLTVELLALFVFTNAAYIGTSVLVLRFVATTMSYAEPILLIVRHRSISRKVVALITLGRVHPAVEPMSISTEDVTRSYFTALRRD</sequence>
<dbReference type="Proteomes" id="UP000005239">
    <property type="component" value="Unassembled WGS sequence"/>
</dbReference>
<protein>
    <submittedName>
        <fullName evidence="1">Uncharacterized protein</fullName>
    </submittedName>
</protein>
<reference evidence="1" key="2">
    <citation type="submission" date="2022-06" db="UniProtKB">
        <authorList>
            <consortium name="EnsemblMetazoa"/>
        </authorList>
    </citation>
    <scope>IDENTIFICATION</scope>
    <source>
        <strain evidence="1">PS312</strain>
    </source>
</reference>
<dbReference type="InterPro" id="IPR052860">
    <property type="entry name" value="NRL-GPCR1"/>
</dbReference>
<name>A0A2A6CQG5_PRIPA</name>
<dbReference type="PANTHER" id="PTHR47521">
    <property type="entry name" value="SERPENTINE RECEPTOR, CLASS E (EPSILON)-RELATED"/>
    <property type="match status" value="1"/>
</dbReference>
<dbReference type="EnsemblMetazoa" id="PPA23132.1">
    <property type="protein sequence ID" value="PPA23132.1"/>
    <property type="gene ID" value="WBGene00112686"/>
</dbReference>
<reference evidence="2" key="1">
    <citation type="journal article" date="2008" name="Nat. Genet.">
        <title>The Pristionchus pacificus genome provides a unique perspective on nematode lifestyle and parasitism.</title>
        <authorList>
            <person name="Dieterich C."/>
            <person name="Clifton S.W."/>
            <person name="Schuster L.N."/>
            <person name="Chinwalla A."/>
            <person name="Delehaunty K."/>
            <person name="Dinkelacker I."/>
            <person name="Fulton L."/>
            <person name="Fulton R."/>
            <person name="Godfrey J."/>
            <person name="Minx P."/>
            <person name="Mitreva M."/>
            <person name="Roeseler W."/>
            <person name="Tian H."/>
            <person name="Witte H."/>
            <person name="Yang S.P."/>
            <person name="Wilson R.K."/>
            <person name="Sommer R.J."/>
        </authorList>
    </citation>
    <scope>NUCLEOTIDE SEQUENCE [LARGE SCALE GENOMIC DNA]</scope>
    <source>
        <strain evidence="2">PS312</strain>
    </source>
</reference>
<evidence type="ECO:0000313" key="1">
    <source>
        <dbReference type="EnsemblMetazoa" id="PPA23132.1"/>
    </source>
</evidence>
<proteinExistence type="predicted"/>
<keyword evidence="2" id="KW-1185">Reference proteome</keyword>
<accession>A0A8R1YL10</accession>
<organism evidence="1 2">
    <name type="scientific">Pristionchus pacificus</name>
    <name type="common">Parasitic nematode worm</name>
    <dbReference type="NCBI Taxonomy" id="54126"/>
    <lineage>
        <taxon>Eukaryota</taxon>
        <taxon>Metazoa</taxon>
        <taxon>Ecdysozoa</taxon>
        <taxon>Nematoda</taxon>
        <taxon>Chromadorea</taxon>
        <taxon>Rhabditida</taxon>
        <taxon>Rhabditina</taxon>
        <taxon>Diplogasteromorpha</taxon>
        <taxon>Diplogasteroidea</taxon>
        <taxon>Neodiplogasteridae</taxon>
        <taxon>Pristionchus</taxon>
    </lineage>
</organism>
<dbReference type="PANTHER" id="PTHR47521:SF7">
    <property type="entry name" value="SERPENTINE RECEPTOR CLASS EPSILON-6"/>
    <property type="match status" value="1"/>
</dbReference>
<accession>A0A2A6CQG5</accession>
<dbReference type="AlphaFoldDB" id="A0A2A6CQG5"/>